<protein>
    <recommendedName>
        <fullName evidence="4">tRNA pseudouridine synthase A</fullName>
        <ecNumber evidence="4">5.4.99.12</ecNumber>
    </recommendedName>
    <alternativeName>
        <fullName evidence="4">tRNA pseudouridine(38-40) synthase</fullName>
    </alternativeName>
    <alternativeName>
        <fullName evidence="4">tRNA pseudouridylate synthase I</fullName>
    </alternativeName>
    <alternativeName>
        <fullName evidence="4">tRNA-uridine isomerase I</fullName>
    </alternativeName>
</protein>
<dbReference type="GO" id="GO:0160147">
    <property type="term" value="F:tRNA pseudouridine(38-40) synthase activity"/>
    <property type="evidence" value="ECO:0007669"/>
    <property type="project" value="UniProtKB-EC"/>
</dbReference>
<comment type="caution">
    <text evidence="7">The sequence shown here is derived from an EMBL/GenBank/DDBJ whole genome shotgun (WGS) entry which is preliminary data.</text>
</comment>
<evidence type="ECO:0000256" key="1">
    <source>
        <dbReference type="ARBA" id="ARBA00009375"/>
    </source>
</evidence>
<comment type="catalytic activity">
    <reaction evidence="4 5">
        <text>uridine(38/39/40) in tRNA = pseudouridine(38/39/40) in tRNA</text>
        <dbReference type="Rhea" id="RHEA:22376"/>
        <dbReference type="Rhea" id="RHEA-COMP:10085"/>
        <dbReference type="Rhea" id="RHEA-COMP:10087"/>
        <dbReference type="ChEBI" id="CHEBI:65314"/>
        <dbReference type="ChEBI" id="CHEBI:65315"/>
        <dbReference type="EC" id="5.4.99.12"/>
    </reaction>
</comment>
<evidence type="ECO:0000313" key="7">
    <source>
        <dbReference type="EMBL" id="MFC5713825.1"/>
    </source>
</evidence>
<keyword evidence="2 4" id="KW-0819">tRNA processing</keyword>
<evidence type="ECO:0000256" key="5">
    <source>
        <dbReference type="RuleBase" id="RU003792"/>
    </source>
</evidence>
<name>A0ABW0YR34_9BACI</name>
<dbReference type="CDD" id="cd02570">
    <property type="entry name" value="PseudoU_synth_EcTruA"/>
    <property type="match status" value="1"/>
</dbReference>
<dbReference type="InterPro" id="IPR001406">
    <property type="entry name" value="PsdUridine_synth_TruA"/>
</dbReference>
<dbReference type="NCBIfam" id="TIGR00071">
    <property type="entry name" value="hisT_truA"/>
    <property type="match status" value="1"/>
</dbReference>
<sequence>MRRVKCKIAYDGTHFAGWQVQPGQRTVQSCLEDALEKIHKGKKTKVTASGRTDSTVHAYGQVVHFDTPLAVPEDKWSQALTPFLPRDIQVKEAEYVEGGFHARYGAKEKEYRYRVLTGPAKDVFRRHYTYYVPDQLDINAMREAVSQTIGRHDFSSFCAANTDVVDKVRTIFKAEVLQEGDELIFVFRGNGFLYNMVRILVGTLLEVGKGKRSPESVGAAIRACDREAAGPTVPGHGLFLWEVVY</sequence>
<evidence type="ECO:0000256" key="4">
    <source>
        <dbReference type="HAMAP-Rule" id="MF_00171"/>
    </source>
</evidence>
<evidence type="ECO:0000259" key="6">
    <source>
        <dbReference type="Pfam" id="PF01416"/>
    </source>
</evidence>
<dbReference type="InterPro" id="IPR020094">
    <property type="entry name" value="TruA/RsuA/RluB/E/F_N"/>
</dbReference>
<feature type="domain" description="Pseudouridine synthase I TruA alpha/beta" evidence="6">
    <location>
        <begin position="9"/>
        <end position="104"/>
    </location>
</feature>
<proteinExistence type="inferred from homology"/>
<dbReference type="InterPro" id="IPR020103">
    <property type="entry name" value="PsdUridine_synth_cat_dom_sf"/>
</dbReference>
<dbReference type="HAMAP" id="MF_00171">
    <property type="entry name" value="TruA"/>
    <property type="match status" value="1"/>
</dbReference>
<evidence type="ECO:0000256" key="2">
    <source>
        <dbReference type="ARBA" id="ARBA00022694"/>
    </source>
</evidence>
<dbReference type="Proteomes" id="UP001596142">
    <property type="component" value="Unassembled WGS sequence"/>
</dbReference>
<comment type="function">
    <text evidence="4">Formation of pseudouridine at positions 38, 39 and 40 in the anticodon stem and loop of transfer RNAs.</text>
</comment>
<evidence type="ECO:0000313" key="8">
    <source>
        <dbReference type="Proteomes" id="UP001596142"/>
    </source>
</evidence>
<reference evidence="8" key="1">
    <citation type="journal article" date="2019" name="Int. J. Syst. Evol. Microbiol.">
        <title>The Global Catalogue of Microorganisms (GCM) 10K type strain sequencing project: providing services to taxonomists for standard genome sequencing and annotation.</title>
        <authorList>
            <consortium name="The Broad Institute Genomics Platform"/>
            <consortium name="The Broad Institute Genome Sequencing Center for Infectious Disease"/>
            <person name="Wu L."/>
            <person name="Ma J."/>
        </authorList>
    </citation>
    <scope>NUCLEOTIDE SEQUENCE [LARGE SCALE GENOMIC DNA]</scope>
    <source>
        <strain evidence="8">CECT 7184</strain>
    </source>
</reference>
<keyword evidence="3 4" id="KW-0413">Isomerase</keyword>
<dbReference type="Gene3D" id="3.30.70.660">
    <property type="entry name" value="Pseudouridine synthase I, catalytic domain, C-terminal subdomain"/>
    <property type="match status" value="1"/>
</dbReference>
<feature type="binding site" evidence="4">
    <location>
        <position position="111"/>
    </location>
    <ligand>
        <name>substrate</name>
    </ligand>
</feature>
<dbReference type="PANTHER" id="PTHR11142:SF0">
    <property type="entry name" value="TRNA PSEUDOURIDINE SYNTHASE-LIKE 1"/>
    <property type="match status" value="1"/>
</dbReference>
<gene>
    <name evidence="4 7" type="primary">truA</name>
    <name evidence="7" type="ORF">ACFPU1_13710</name>
</gene>
<comment type="subunit">
    <text evidence="4">Homodimer.</text>
</comment>
<dbReference type="PIRSF" id="PIRSF001430">
    <property type="entry name" value="tRNA_psdUrid_synth"/>
    <property type="match status" value="1"/>
</dbReference>
<dbReference type="EC" id="5.4.99.12" evidence="4"/>
<dbReference type="InterPro" id="IPR020095">
    <property type="entry name" value="PsdUridine_synth_TruA_C"/>
</dbReference>
<dbReference type="InterPro" id="IPR020097">
    <property type="entry name" value="PsdUridine_synth_TruA_a/b_dom"/>
</dbReference>
<dbReference type="RefSeq" id="WP_385942079.1">
    <property type="nucleotide sequence ID" value="NZ_JBHSOZ010000007.1"/>
</dbReference>
<feature type="active site" description="Nucleophile" evidence="4">
    <location>
        <position position="53"/>
    </location>
</feature>
<dbReference type="Gene3D" id="3.30.70.580">
    <property type="entry name" value="Pseudouridine synthase I, catalytic domain, N-terminal subdomain"/>
    <property type="match status" value="1"/>
</dbReference>
<organism evidence="7 8">
    <name type="scientific">Thalassorhabdus alkalitolerans</name>
    <dbReference type="NCBI Taxonomy" id="2282697"/>
    <lineage>
        <taxon>Bacteria</taxon>
        <taxon>Bacillati</taxon>
        <taxon>Bacillota</taxon>
        <taxon>Bacilli</taxon>
        <taxon>Bacillales</taxon>
        <taxon>Bacillaceae</taxon>
        <taxon>Thalassorhabdus</taxon>
    </lineage>
</organism>
<dbReference type="Pfam" id="PF01416">
    <property type="entry name" value="PseudoU_synth_1"/>
    <property type="match status" value="2"/>
</dbReference>
<keyword evidence="8" id="KW-1185">Reference proteome</keyword>
<comment type="similarity">
    <text evidence="1 4 5">Belongs to the tRNA pseudouridine synthase TruA family.</text>
</comment>
<accession>A0ABW0YR34</accession>
<dbReference type="PANTHER" id="PTHR11142">
    <property type="entry name" value="PSEUDOURIDYLATE SYNTHASE"/>
    <property type="match status" value="1"/>
</dbReference>
<evidence type="ECO:0000256" key="3">
    <source>
        <dbReference type="ARBA" id="ARBA00023235"/>
    </source>
</evidence>
<comment type="caution">
    <text evidence="4">Lacks conserved residue(s) required for the propagation of feature annotation.</text>
</comment>
<dbReference type="EMBL" id="JBHSOZ010000007">
    <property type="protein sequence ID" value="MFC5713825.1"/>
    <property type="molecule type" value="Genomic_DNA"/>
</dbReference>
<dbReference type="SUPFAM" id="SSF55120">
    <property type="entry name" value="Pseudouridine synthase"/>
    <property type="match status" value="1"/>
</dbReference>
<feature type="domain" description="Pseudouridine synthase I TruA alpha/beta" evidence="6">
    <location>
        <begin position="144"/>
        <end position="245"/>
    </location>
</feature>